<protein>
    <submittedName>
        <fullName evidence="2">Uncharacterized protein</fullName>
    </submittedName>
</protein>
<reference evidence="2" key="1">
    <citation type="submission" date="2025-02" db="EMBL/GenBank/DDBJ databases">
        <authorList>
            <consortium name="NCBI Genome Project"/>
        </authorList>
    </citation>
    <scope>NUCLEOTIDE SEQUENCE</scope>
</reference>
<organism evidence="2">
    <name type="scientific">Aspergillus niger</name>
    <dbReference type="NCBI Taxonomy" id="5061"/>
    <lineage>
        <taxon>Eukaryota</taxon>
        <taxon>Fungi</taxon>
        <taxon>Dikarya</taxon>
        <taxon>Ascomycota</taxon>
        <taxon>Pezizomycotina</taxon>
        <taxon>Eurotiomycetes</taxon>
        <taxon>Eurotiomycetidae</taxon>
        <taxon>Eurotiales</taxon>
        <taxon>Aspergillaceae</taxon>
        <taxon>Aspergillus</taxon>
        <taxon>Aspergillus subgen. Circumdati</taxon>
    </lineage>
</organism>
<proteinExistence type="predicted"/>
<sequence>MDPAELTERPTERIGSSAARADDDDDDDAKIVTNYNYFTLMPRATPVPQFLIWWIGHVFPGDPRSSTPGQVCTAQLLIALPAMLQRAAANIPESCPEWTSGEELEAVVPWKTMSCDRRFVAGGFLIGPRATLEAQSSVTLKLRWIGKKTGQVVGQVKRPQKGEED</sequence>
<evidence type="ECO:0000313" key="2">
    <source>
        <dbReference type="RefSeq" id="XP_059601396.1"/>
    </source>
</evidence>
<reference evidence="2" key="2">
    <citation type="submission" date="2025-08" db="UniProtKB">
        <authorList>
            <consortium name="RefSeq"/>
        </authorList>
    </citation>
    <scope>IDENTIFICATION</scope>
</reference>
<dbReference type="KEGG" id="ang:An09g04460"/>
<name>A0AAJ8BS38_ASPNG</name>
<feature type="compositionally biased region" description="Basic and acidic residues" evidence="1">
    <location>
        <begin position="1"/>
        <end position="12"/>
    </location>
</feature>
<dbReference type="VEuPathDB" id="FungiDB:An09g04460"/>
<feature type="region of interest" description="Disordered" evidence="1">
    <location>
        <begin position="1"/>
        <end position="25"/>
    </location>
</feature>
<dbReference type="AlphaFoldDB" id="A0AAJ8BS38"/>
<dbReference type="GeneID" id="84592036"/>
<accession>A0AAJ8BS38</accession>
<evidence type="ECO:0000256" key="1">
    <source>
        <dbReference type="SAM" id="MobiDB-lite"/>
    </source>
</evidence>
<dbReference type="RefSeq" id="XP_059601396.1">
    <property type="nucleotide sequence ID" value="XM_059749778.1"/>
</dbReference>
<gene>
    <name evidence="2" type="ORF">An09g04460</name>
</gene>